<keyword evidence="3" id="KW-1185">Reference proteome</keyword>
<dbReference type="InterPro" id="IPR034074">
    <property type="entry name" value="Y4bN_pept_dom"/>
</dbReference>
<name>A0ABS6HCA7_9PROT</name>
<reference evidence="2 3" key="1">
    <citation type="submission" date="2021-01" db="EMBL/GenBank/DDBJ databases">
        <title>Roseomonas sp. nov, a bacterium isolated from an oil production mixture in Yumen Oilfield.</title>
        <authorList>
            <person name="Wu D."/>
        </authorList>
    </citation>
    <scope>NUCLEOTIDE SEQUENCE [LARGE SCALE GENOMIC DNA]</scope>
    <source>
        <strain evidence="2 3">ROY-5-3</strain>
    </source>
</reference>
<feature type="domain" description="Peptidase S8/S53" evidence="1">
    <location>
        <begin position="256"/>
        <end position="496"/>
    </location>
</feature>
<evidence type="ECO:0000313" key="2">
    <source>
        <dbReference type="EMBL" id="MBU8546362.1"/>
    </source>
</evidence>
<protein>
    <submittedName>
        <fullName evidence="2">S8 family peptidase</fullName>
    </submittedName>
</protein>
<dbReference type="Proteomes" id="UP000689967">
    <property type="component" value="Unassembled WGS sequence"/>
</dbReference>
<proteinExistence type="predicted"/>
<evidence type="ECO:0000313" key="3">
    <source>
        <dbReference type="Proteomes" id="UP000689967"/>
    </source>
</evidence>
<accession>A0ABS6HCA7</accession>
<evidence type="ECO:0000259" key="1">
    <source>
        <dbReference type="Pfam" id="PF00082"/>
    </source>
</evidence>
<dbReference type="CDD" id="cd04847">
    <property type="entry name" value="Peptidases_S8_Subtilisin_like_2"/>
    <property type="match status" value="1"/>
</dbReference>
<organism evidence="2 3">
    <name type="scientific">Falsiroseomonas oleicola</name>
    <dbReference type="NCBI Taxonomy" id="2801474"/>
    <lineage>
        <taxon>Bacteria</taxon>
        <taxon>Pseudomonadati</taxon>
        <taxon>Pseudomonadota</taxon>
        <taxon>Alphaproteobacteria</taxon>
        <taxon>Acetobacterales</taxon>
        <taxon>Roseomonadaceae</taxon>
        <taxon>Falsiroseomonas</taxon>
    </lineage>
</organism>
<dbReference type="Pfam" id="PF00082">
    <property type="entry name" value="Peptidase_S8"/>
    <property type="match status" value="1"/>
</dbReference>
<dbReference type="EMBL" id="JAERQM010000007">
    <property type="protein sequence ID" value="MBU8546362.1"/>
    <property type="molecule type" value="Genomic_DNA"/>
</dbReference>
<dbReference type="InterPro" id="IPR000209">
    <property type="entry name" value="Peptidase_S8/S53_dom"/>
</dbReference>
<dbReference type="RefSeq" id="WP_216878374.1">
    <property type="nucleotide sequence ID" value="NZ_JAERQM010000007.1"/>
</dbReference>
<sequence>MLDTANAAFDRIPPEARPDDEVVGAVTLNPEYIAKSYYPHGLLKAVGLAAIGSKPLIIKPEKKSKDREPEEALTTQLFVMGKRAAFRNWGSLLPLWSEGMEEAADLVSIEEISAPTPSEKIKGKMPRKGIITYEVVLHTDELLGEVKALPQFREYLQKIGVDATLSRRFYAGGLCFLELSAPAEKAREIATYASVRVLRQMPRLRMLRPMVRAGSIPAQPIVVPAVAAMDTSIRAAIFDGGIPHGHPLTRWATPIETAGLIAPTNDELEHGVAVTSAFLFGHLSSLSGLPTPYCKVDHYRVIDSAPGQDGTELFEVLERIQSVLNQEKYDLVNLSLGPYLSVEDDEVHAWTAVLDEFLADGEMLATIAVGNNGASDASLKLNRIQVPSDCVNALAVGAADSPENPWQRAPYSSVGPGRSPGVVKPDLVEFGGSLQRPFLVFSPASSPTVTTTGGTSFSSPSVLRMAAGVRAHFGPHLDTLAIRALLVHCAERGEYPASEIGRGRVARTLDDLVVCSDDTMRVVYRGAITPAKYIRAPVPLPLGDLPGKIQLSATVCYTTAVDPNHPGNYTRAGLEVTFRPDMTKRKTASQIHPDSKSFFGKAQKGLTEDELRRDAWKWENCLHGSIGFLGSSLNQPCFDIHYNSRMEGHDHKSTVKLRYAMIITIKAPRVVDLYDQVVRRYATQLEALRPVIEIPIRP</sequence>
<comment type="caution">
    <text evidence="2">The sequence shown here is derived from an EMBL/GenBank/DDBJ whole genome shotgun (WGS) entry which is preliminary data.</text>
</comment>
<gene>
    <name evidence="2" type="ORF">JJQ90_21755</name>
</gene>